<sequence length="666" mass="73522">MLGRPTDSALIDGLVDRLVEASSTALVHAGLVPPVRGGAYAGKVPGRHTLRMSEHVHPPIEEYAVLGDLGTAALVSRQGSVDWLCLPRFDSRACFAALLGTPQHGRWLLTPADPAAVTTRRYIGSSFALETVHETPTGRVRVTDVMPLGDGRSDLLRRIEGLEGSVRMLHEWTVRFNYGRTRPWVARHTDDREDRTDEIITAIAGPDMLVLRGARLPHAQDGHHVDEFDVAAGQTFTFSTTWFRSHDDIPPPLQVRARIRETVARSEQYAAHSHYRGPYAEAVTRSLLVLRGLTHGDTGGIVAAPTTSLPEDFGGERNWDYRFCWLRDAALTLEALLGCGYVEETALWRDWLLRAVAGDPEDLQVMYRVDGGRDLPERVLDHLPGYAGSLPVRVGNAAVGQRQTDVLGEVMIALHHARSRGLEENLDSWHLQRALVNHLAEHWQEPDHGLWEVRGPQRHFTHSRAMVWAAFDRAVRAVEEHGLDGPVETWRELRDRVRDEVLTKGFDAERNTFVQHYDTAEVDASLLTLSAIGFVEGDDPRMLGTIAAVESDLLRHGLVLRYRTDSGVDGLAGDEHPFVACSFWLVTAYAKAGMTTEATALMDRLLGLANDVGLLSEEYDPVAGRMVGNFPQAFSHLALIGAALAIAEANDEADEEADEGDTDATR</sequence>
<dbReference type="InterPro" id="IPR008928">
    <property type="entry name" value="6-hairpin_glycosidase_sf"/>
</dbReference>
<comment type="caution">
    <text evidence="3">The sequence shown here is derived from an EMBL/GenBank/DDBJ whole genome shotgun (WGS) entry which is preliminary data.</text>
</comment>
<dbReference type="InterPro" id="IPR012341">
    <property type="entry name" value="6hp_glycosidase-like_sf"/>
</dbReference>
<evidence type="ECO:0000313" key="3">
    <source>
        <dbReference type="EMBL" id="GAA1975840.1"/>
    </source>
</evidence>
<proteinExistence type="predicted"/>
<name>A0ABN2RVZ3_9MICO</name>
<evidence type="ECO:0000313" key="4">
    <source>
        <dbReference type="Proteomes" id="UP001500013"/>
    </source>
</evidence>
<dbReference type="PANTHER" id="PTHR31616">
    <property type="entry name" value="TREHALASE"/>
    <property type="match status" value="1"/>
</dbReference>
<gene>
    <name evidence="3" type="ORF">GCM10009817_15040</name>
</gene>
<dbReference type="Proteomes" id="UP001500013">
    <property type="component" value="Unassembled WGS sequence"/>
</dbReference>
<dbReference type="Pfam" id="PF00723">
    <property type="entry name" value="Glyco_hydro_15"/>
    <property type="match status" value="1"/>
</dbReference>
<protein>
    <submittedName>
        <fullName evidence="3">Glycoside hydrolase family 15 protein</fullName>
    </submittedName>
</protein>
<accession>A0ABN2RVZ3</accession>
<dbReference type="GO" id="GO:0016787">
    <property type="term" value="F:hydrolase activity"/>
    <property type="evidence" value="ECO:0007669"/>
    <property type="project" value="UniProtKB-KW"/>
</dbReference>
<dbReference type="Gene3D" id="1.50.10.10">
    <property type="match status" value="1"/>
</dbReference>
<dbReference type="PANTHER" id="PTHR31616:SF0">
    <property type="entry name" value="GLUCAN 1,4-ALPHA-GLUCOSIDASE"/>
    <property type="match status" value="1"/>
</dbReference>
<organism evidence="3 4">
    <name type="scientific">Terrabacter lapilli</name>
    <dbReference type="NCBI Taxonomy" id="436231"/>
    <lineage>
        <taxon>Bacteria</taxon>
        <taxon>Bacillati</taxon>
        <taxon>Actinomycetota</taxon>
        <taxon>Actinomycetes</taxon>
        <taxon>Micrococcales</taxon>
        <taxon>Intrasporangiaceae</taxon>
        <taxon>Terrabacter</taxon>
    </lineage>
</organism>
<keyword evidence="3" id="KW-0378">Hydrolase</keyword>
<dbReference type="Pfam" id="PF19291">
    <property type="entry name" value="TREH_N"/>
    <property type="match status" value="1"/>
</dbReference>
<dbReference type="InterPro" id="IPR011613">
    <property type="entry name" value="GH15-like"/>
</dbReference>
<feature type="domain" description="Trehalase-like N-terminal" evidence="2">
    <location>
        <begin position="57"/>
        <end position="182"/>
    </location>
</feature>
<evidence type="ECO:0000259" key="1">
    <source>
        <dbReference type="Pfam" id="PF00723"/>
    </source>
</evidence>
<dbReference type="SUPFAM" id="SSF48208">
    <property type="entry name" value="Six-hairpin glycosidases"/>
    <property type="match status" value="1"/>
</dbReference>
<dbReference type="InterPro" id="IPR045582">
    <property type="entry name" value="Trehalase-like_N"/>
</dbReference>
<reference evidence="3 4" key="1">
    <citation type="journal article" date="2019" name="Int. J. Syst. Evol. Microbiol.">
        <title>The Global Catalogue of Microorganisms (GCM) 10K type strain sequencing project: providing services to taxonomists for standard genome sequencing and annotation.</title>
        <authorList>
            <consortium name="The Broad Institute Genomics Platform"/>
            <consortium name="The Broad Institute Genome Sequencing Center for Infectious Disease"/>
            <person name="Wu L."/>
            <person name="Ma J."/>
        </authorList>
    </citation>
    <scope>NUCLEOTIDE SEQUENCE [LARGE SCALE GENOMIC DNA]</scope>
    <source>
        <strain evidence="3 4">JCM 15628</strain>
    </source>
</reference>
<evidence type="ECO:0000259" key="2">
    <source>
        <dbReference type="Pfam" id="PF19291"/>
    </source>
</evidence>
<keyword evidence="4" id="KW-1185">Reference proteome</keyword>
<feature type="domain" description="GH15-like" evidence="1">
    <location>
        <begin position="278"/>
        <end position="643"/>
    </location>
</feature>
<dbReference type="EMBL" id="BAAAPU010000006">
    <property type="protein sequence ID" value="GAA1975840.1"/>
    <property type="molecule type" value="Genomic_DNA"/>
</dbReference>